<evidence type="ECO:0000256" key="3">
    <source>
        <dbReference type="ARBA" id="ARBA00022500"/>
    </source>
</evidence>
<dbReference type="Pfam" id="PF08269">
    <property type="entry name" value="dCache_2"/>
    <property type="match status" value="1"/>
</dbReference>
<keyword evidence="14" id="KW-1185">Reference proteome</keyword>
<evidence type="ECO:0000256" key="6">
    <source>
        <dbReference type="ARBA" id="ARBA00023136"/>
    </source>
</evidence>
<dbReference type="AlphaFoldDB" id="A0A1T4X7R7"/>
<accession>A0A1T4X7R7</accession>
<comment type="subcellular location">
    <subcellularLocation>
        <location evidence="1">Cell membrane</location>
        <topology evidence="1">Multi-pass membrane protein</topology>
    </subcellularLocation>
</comment>
<evidence type="ECO:0000313" key="13">
    <source>
        <dbReference type="EMBL" id="SKA84891.1"/>
    </source>
</evidence>
<proteinExistence type="inferred from homology"/>
<keyword evidence="8" id="KW-0807">Transducer</keyword>
<dbReference type="PROSITE" id="PS50111">
    <property type="entry name" value="CHEMOTAXIS_TRANSDUC_2"/>
    <property type="match status" value="1"/>
</dbReference>
<dbReference type="SUPFAM" id="SSF58104">
    <property type="entry name" value="Methyl-accepting chemotaxis protein (MCP) signaling domain"/>
    <property type="match status" value="1"/>
</dbReference>
<dbReference type="CDD" id="cd11386">
    <property type="entry name" value="MCP_signal"/>
    <property type="match status" value="1"/>
</dbReference>
<dbReference type="Pfam" id="PF00672">
    <property type="entry name" value="HAMP"/>
    <property type="match status" value="1"/>
</dbReference>
<keyword evidence="2" id="KW-1003">Cell membrane</keyword>
<dbReference type="GO" id="GO:0007165">
    <property type="term" value="P:signal transduction"/>
    <property type="evidence" value="ECO:0007669"/>
    <property type="project" value="UniProtKB-KW"/>
</dbReference>
<name>A0A1T4X7R7_9BACT</name>
<dbReference type="InterPro" id="IPR004010">
    <property type="entry name" value="Double_Cache_2"/>
</dbReference>
<dbReference type="InterPro" id="IPR051310">
    <property type="entry name" value="MCP_chemotaxis"/>
</dbReference>
<evidence type="ECO:0000259" key="12">
    <source>
        <dbReference type="PROSITE" id="PS50885"/>
    </source>
</evidence>
<dbReference type="GO" id="GO:0006935">
    <property type="term" value="P:chemotaxis"/>
    <property type="evidence" value="ECO:0007669"/>
    <property type="project" value="UniProtKB-KW"/>
</dbReference>
<sequence>MLRRFSIRARLLFLLGLVVLFLAGVVLSFHANAGKLTAMGVVAADEAMLEGQRTKLQVGTHSMAVALGELLRDIPDEAERVRFMRRVVDDIRFEDDDSGYYFIYRGTVNVALPTSKDLQGQDLGHLKDKNGVQLVVELNRKAKDGGGFVQYIWPKPGAGDVPKLSYAEMIPGTDVWIGTGVYIDNIDAEKARIESEITGQANDLLFWVLGSVAVLLVLFLLPLFWMVISSIVNPVAEATSVAQRIASGYLDVSLKAEGRDEPAVLQRAFNAMAQSLRAKAELAQRIARRDLTGEVQLCSEEDSLGEALREMTQNLRMLLSEVREAGVQIAAGASEVSDSSQSLSQGATQQAASLEQITSTMTQLGSQTRTNADNASKASEIARQQQQQAAEGAKDMERMLQAMEGIRVAGENIARIIKVIDEIAFQTNLLALNAAVEAARAGKHGKGFAVVAEEVRNLASRSAKAAEETSGLIEDTISKVGNGVQLAQLTSESLERIVDGSGSVTDLVQNIATASNEQAEGIGQISEALAQIDNVTQTNTANAEETASASEQLSSQSMQLRQSLERFRLQDGSSSEGTAETMGEQCFESAERDGGFPAPLQEGDGNRYGRKPSELPYDDDGLSRY</sequence>
<dbReference type="Gene3D" id="1.10.287.950">
    <property type="entry name" value="Methyl-accepting chemotaxis protein"/>
    <property type="match status" value="1"/>
</dbReference>
<dbReference type="Gene3D" id="3.30.450.20">
    <property type="entry name" value="PAS domain"/>
    <property type="match status" value="1"/>
</dbReference>
<feature type="region of interest" description="Disordered" evidence="9">
    <location>
        <begin position="540"/>
        <end position="559"/>
    </location>
</feature>
<gene>
    <name evidence="13" type="ORF">SAMN02745704_01833</name>
</gene>
<feature type="domain" description="HAMP" evidence="12">
    <location>
        <begin position="229"/>
        <end position="281"/>
    </location>
</feature>
<dbReference type="GO" id="GO:0004888">
    <property type="term" value="F:transmembrane signaling receptor activity"/>
    <property type="evidence" value="ECO:0007669"/>
    <property type="project" value="TreeGrafter"/>
</dbReference>
<evidence type="ECO:0000256" key="1">
    <source>
        <dbReference type="ARBA" id="ARBA00004651"/>
    </source>
</evidence>
<feature type="compositionally biased region" description="Basic and acidic residues" evidence="9">
    <location>
        <begin position="604"/>
        <end position="613"/>
    </location>
</feature>
<feature type="compositionally biased region" description="Polar residues" evidence="9">
    <location>
        <begin position="365"/>
        <end position="377"/>
    </location>
</feature>
<evidence type="ECO:0000259" key="11">
    <source>
        <dbReference type="PROSITE" id="PS50111"/>
    </source>
</evidence>
<dbReference type="OrthoDB" id="9787709at2"/>
<feature type="domain" description="Methyl-accepting transducer" evidence="11">
    <location>
        <begin position="325"/>
        <end position="554"/>
    </location>
</feature>
<dbReference type="GO" id="GO:0005886">
    <property type="term" value="C:plasma membrane"/>
    <property type="evidence" value="ECO:0007669"/>
    <property type="project" value="UniProtKB-SubCell"/>
</dbReference>
<evidence type="ECO:0000313" key="14">
    <source>
        <dbReference type="Proteomes" id="UP000190027"/>
    </source>
</evidence>
<dbReference type="InterPro" id="IPR033480">
    <property type="entry name" value="sCache_2"/>
</dbReference>
<feature type="region of interest" description="Disordered" evidence="9">
    <location>
        <begin position="365"/>
        <end position="395"/>
    </location>
</feature>
<dbReference type="SMART" id="SM00304">
    <property type="entry name" value="HAMP"/>
    <property type="match status" value="1"/>
</dbReference>
<dbReference type="EMBL" id="FUYC01000007">
    <property type="protein sequence ID" value="SKA84891.1"/>
    <property type="molecule type" value="Genomic_DNA"/>
</dbReference>
<dbReference type="PANTHER" id="PTHR43531:SF11">
    <property type="entry name" value="METHYL-ACCEPTING CHEMOTAXIS PROTEIN 3"/>
    <property type="match status" value="1"/>
</dbReference>
<evidence type="ECO:0000256" key="7">
    <source>
        <dbReference type="ARBA" id="ARBA00029447"/>
    </source>
</evidence>
<dbReference type="Pfam" id="PF00015">
    <property type="entry name" value="MCPsignal"/>
    <property type="match status" value="1"/>
</dbReference>
<dbReference type="FunFam" id="1.10.287.950:FF:000001">
    <property type="entry name" value="Methyl-accepting chemotaxis sensory transducer"/>
    <property type="match status" value="1"/>
</dbReference>
<evidence type="ECO:0000256" key="9">
    <source>
        <dbReference type="SAM" id="MobiDB-lite"/>
    </source>
</evidence>
<dbReference type="Proteomes" id="UP000190027">
    <property type="component" value="Unassembled WGS sequence"/>
</dbReference>
<dbReference type="InterPro" id="IPR004089">
    <property type="entry name" value="MCPsignal_dom"/>
</dbReference>
<dbReference type="PROSITE" id="PS50885">
    <property type="entry name" value="HAMP"/>
    <property type="match status" value="1"/>
</dbReference>
<evidence type="ECO:0000256" key="5">
    <source>
        <dbReference type="ARBA" id="ARBA00022989"/>
    </source>
</evidence>
<feature type="transmembrane region" description="Helical" evidence="10">
    <location>
        <begin position="204"/>
        <end position="228"/>
    </location>
</feature>
<protein>
    <submittedName>
        <fullName evidence="13">Methyl-accepting chemotaxis sensory transducer with Cache sensor</fullName>
    </submittedName>
</protein>
<keyword evidence="5 10" id="KW-1133">Transmembrane helix</keyword>
<evidence type="ECO:0000256" key="10">
    <source>
        <dbReference type="SAM" id="Phobius"/>
    </source>
</evidence>
<feature type="compositionally biased region" description="Acidic residues" evidence="9">
    <location>
        <begin position="616"/>
        <end position="625"/>
    </location>
</feature>
<evidence type="ECO:0000256" key="8">
    <source>
        <dbReference type="PROSITE-ProRule" id="PRU00284"/>
    </source>
</evidence>
<keyword evidence="3" id="KW-0145">Chemotaxis</keyword>
<dbReference type="SMART" id="SM00283">
    <property type="entry name" value="MA"/>
    <property type="match status" value="1"/>
</dbReference>
<dbReference type="InterPro" id="IPR003660">
    <property type="entry name" value="HAMP_dom"/>
</dbReference>
<dbReference type="Gene3D" id="1.10.8.500">
    <property type="entry name" value="HAMP domain in histidine kinase"/>
    <property type="match status" value="1"/>
</dbReference>
<dbReference type="STRING" id="1121449.SAMN02745704_01833"/>
<keyword evidence="6 10" id="KW-0472">Membrane</keyword>
<comment type="similarity">
    <text evidence="7">Belongs to the methyl-accepting chemotaxis (MCP) protein family.</text>
</comment>
<reference evidence="13 14" key="1">
    <citation type="submission" date="2017-02" db="EMBL/GenBank/DDBJ databases">
        <authorList>
            <person name="Peterson S.W."/>
        </authorList>
    </citation>
    <scope>NUCLEOTIDE SEQUENCE [LARGE SCALE GENOMIC DNA]</scope>
    <source>
        <strain evidence="13 14">DSM 16080</strain>
    </source>
</reference>
<dbReference type="CDD" id="cd06225">
    <property type="entry name" value="HAMP"/>
    <property type="match status" value="1"/>
</dbReference>
<feature type="region of interest" description="Disordered" evidence="9">
    <location>
        <begin position="567"/>
        <end position="625"/>
    </location>
</feature>
<dbReference type="SMART" id="SM01049">
    <property type="entry name" value="Cache_2"/>
    <property type="match status" value="1"/>
</dbReference>
<evidence type="ECO:0000256" key="4">
    <source>
        <dbReference type="ARBA" id="ARBA00022692"/>
    </source>
</evidence>
<keyword evidence="4 10" id="KW-0812">Transmembrane</keyword>
<dbReference type="PANTHER" id="PTHR43531">
    <property type="entry name" value="PROTEIN ICFG"/>
    <property type="match status" value="1"/>
</dbReference>
<evidence type="ECO:0000256" key="2">
    <source>
        <dbReference type="ARBA" id="ARBA00022475"/>
    </source>
</evidence>
<organism evidence="13 14">
    <name type="scientific">Paucidesulfovibrio gracilis DSM 16080</name>
    <dbReference type="NCBI Taxonomy" id="1121449"/>
    <lineage>
        <taxon>Bacteria</taxon>
        <taxon>Pseudomonadati</taxon>
        <taxon>Thermodesulfobacteriota</taxon>
        <taxon>Desulfovibrionia</taxon>
        <taxon>Desulfovibrionales</taxon>
        <taxon>Desulfovibrionaceae</taxon>
        <taxon>Paucidesulfovibrio</taxon>
    </lineage>
</organism>
<dbReference type="RefSeq" id="WP_159447186.1">
    <property type="nucleotide sequence ID" value="NZ_FUYC01000007.1"/>
</dbReference>